<comment type="caution">
    <text evidence="2">The sequence shown here is derived from an EMBL/GenBank/DDBJ whole genome shotgun (WGS) entry which is preliminary data.</text>
</comment>
<sequence length="67" mass="7824">MRAGITGETSMTVTYELTGFILWSAAIYLAGYGTHYVQINRRTMFDRWKHIHPIQTLKHDLRELQGK</sequence>
<reference evidence="2 3" key="1">
    <citation type="journal article" date="2015" name="Genome Announc.">
        <title>Expanding the biotechnology potential of lactobacilli through comparative genomics of 213 strains and associated genera.</title>
        <authorList>
            <person name="Sun Z."/>
            <person name="Harris H.M."/>
            <person name="McCann A."/>
            <person name="Guo C."/>
            <person name="Argimon S."/>
            <person name="Zhang W."/>
            <person name="Yang X."/>
            <person name="Jeffery I.B."/>
            <person name="Cooney J.C."/>
            <person name="Kagawa T.F."/>
            <person name="Liu W."/>
            <person name="Song Y."/>
            <person name="Salvetti E."/>
            <person name="Wrobel A."/>
            <person name="Rasinkangas P."/>
            <person name="Parkhill J."/>
            <person name="Rea M.C."/>
            <person name="O'Sullivan O."/>
            <person name="Ritari J."/>
            <person name="Douillard F.P."/>
            <person name="Paul Ross R."/>
            <person name="Yang R."/>
            <person name="Briner A.E."/>
            <person name="Felis G.E."/>
            <person name="de Vos W.M."/>
            <person name="Barrangou R."/>
            <person name="Klaenhammer T.R."/>
            <person name="Caufield P.W."/>
            <person name="Cui Y."/>
            <person name="Zhang H."/>
            <person name="O'Toole P.W."/>
        </authorList>
    </citation>
    <scope>NUCLEOTIDE SEQUENCE [LARGE SCALE GENOMIC DNA]</scope>
    <source>
        <strain evidence="2 3">DSM 15814</strain>
    </source>
</reference>
<dbReference type="Proteomes" id="UP000051999">
    <property type="component" value="Unassembled WGS sequence"/>
</dbReference>
<dbReference type="PATRIC" id="fig|1114972.6.peg.1761"/>
<evidence type="ECO:0000256" key="1">
    <source>
        <dbReference type="SAM" id="Phobius"/>
    </source>
</evidence>
<keyword evidence="3" id="KW-1185">Reference proteome</keyword>
<name>A0A0R1RTX1_9LACO</name>
<organism evidence="2 3">
    <name type="scientific">Furfurilactobacillus rossiae DSM 15814</name>
    <dbReference type="NCBI Taxonomy" id="1114972"/>
    <lineage>
        <taxon>Bacteria</taxon>
        <taxon>Bacillati</taxon>
        <taxon>Bacillota</taxon>
        <taxon>Bacilli</taxon>
        <taxon>Lactobacillales</taxon>
        <taxon>Lactobacillaceae</taxon>
        <taxon>Furfurilactobacillus</taxon>
    </lineage>
</organism>
<keyword evidence="1" id="KW-1133">Transmembrane helix</keyword>
<keyword evidence="1" id="KW-0472">Membrane</keyword>
<proteinExistence type="predicted"/>
<evidence type="ECO:0000313" key="3">
    <source>
        <dbReference type="Proteomes" id="UP000051999"/>
    </source>
</evidence>
<accession>A0A0R1RTX1</accession>
<feature type="transmembrane region" description="Helical" evidence="1">
    <location>
        <begin position="20"/>
        <end position="39"/>
    </location>
</feature>
<protein>
    <submittedName>
        <fullName evidence="2">Uncharacterized protein</fullName>
    </submittedName>
</protein>
<evidence type="ECO:0000313" key="2">
    <source>
        <dbReference type="EMBL" id="KRL56635.1"/>
    </source>
</evidence>
<keyword evidence="1" id="KW-0812">Transmembrane</keyword>
<gene>
    <name evidence="2" type="ORF">FD35_GL001731</name>
</gene>
<dbReference type="AlphaFoldDB" id="A0A0R1RTX1"/>
<dbReference type="EMBL" id="AZFF01000003">
    <property type="protein sequence ID" value="KRL56635.1"/>
    <property type="molecule type" value="Genomic_DNA"/>
</dbReference>